<reference evidence="1 2" key="1">
    <citation type="submission" date="2014-11" db="EMBL/GenBank/DDBJ databases">
        <authorList>
            <person name="Wibberg Daniel"/>
        </authorList>
    </citation>
    <scope>NUCLEOTIDE SEQUENCE [LARGE SCALE GENOMIC DNA]</scope>
    <source>
        <strain evidence="1">Rhizoctonia solani AG1-IB 7/3/14</strain>
    </source>
</reference>
<protein>
    <submittedName>
        <fullName evidence="1">Uncharacterized protein</fullName>
    </submittedName>
</protein>
<dbReference type="EMBL" id="LN679127">
    <property type="protein sequence ID" value="CEL57189.1"/>
    <property type="molecule type" value="Genomic_DNA"/>
</dbReference>
<sequence length="519" mass="58716">MRFTPLFVQPIGLPNIEMLNWELRSGIYYGDFRTSALDNDPRFMSDRTQIAVLGTSNITPATNFGKSYSFCIADPKQDLAVLVDDEQPSSNSVQFHFHSLTTGQPHRLAEHPILTVNFDTAFLSEYGLLDELISADPEIMGNYLIVNLKWLEMDSYISETLLWNWKSGVLLARIQSENSTSRHAFLNSSYFLIYSALPNNDDRGTRLALSIFPIPKVTQDHKVPPRAHFCPSSYPKCIPVLILELPELLSYYRITGQYFSLNLDQPGNVVYSRSATLVCSHPTTLSLSFQTLSSRSRTPYNLGIGRFTVFISTHPIFAYLREPRLESTVPRTIPWGQWGTTATRWFSNDLSGHPYRSHCVLSAETKSTDGQLLSIVDFNAPVTKRHEYNSATASRPKRMAANKYQMTMVLEGKGISEDHLSRARLGSTKLSLPLSGQAMNHEIATEMIGRDMKTVISVGFKDPVVSSLPYRVVTKLQRMPPHGHWRTHGEYLIGFPRRILALDENQPLSLYKLEFPTQE</sequence>
<proteinExistence type="predicted"/>
<keyword evidence="2" id="KW-1185">Reference proteome</keyword>
<dbReference type="OrthoDB" id="2745718at2759"/>
<accession>A0A0B7FJX3</accession>
<evidence type="ECO:0000313" key="2">
    <source>
        <dbReference type="Proteomes" id="UP000059188"/>
    </source>
</evidence>
<name>A0A0B7FJX3_THACB</name>
<dbReference type="AlphaFoldDB" id="A0A0B7FJX3"/>
<dbReference type="Proteomes" id="UP000059188">
    <property type="component" value="Unassembled WGS sequence"/>
</dbReference>
<gene>
    <name evidence="1" type="ORF">RSOLAG1IB_08422</name>
</gene>
<evidence type="ECO:0000313" key="1">
    <source>
        <dbReference type="EMBL" id="CEL57189.1"/>
    </source>
</evidence>
<organism evidence="1 2">
    <name type="scientific">Thanatephorus cucumeris (strain AG1-IB / isolate 7/3/14)</name>
    <name type="common">Lettuce bottom rot fungus</name>
    <name type="synonym">Rhizoctonia solani</name>
    <dbReference type="NCBI Taxonomy" id="1108050"/>
    <lineage>
        <taxon>Eukaryota</taxon>
        <taxon>Fungi</taxon>
        <taxon>Dikarya</taxon>
        <taxon>Basidiomycota</taxon>
        <taxon>Agaricomycotina</taxon>
        <taxon>Agaricomycetes</taxon>
        <taxon>Cantharellales</taxon>
        <taxon>Ceratobasidiaceae</taxon>
        <taxon>Rhizoctonia</taxon>
        <taxon>Rhizoctonia solani AG-1</taxon>
    </lineage>
</organism>